<dbReference type="SUPFAM" id="SSF51905">
    <property type="entry name" value="FAD/NAD(P)-binding domain"/>
    <property type="match status" value="1"/>
</dbReference>
<dbReference type="InterPro" id="IPR023753">
    <property type="entry name" value="FAD/NAD-binding_dom"/>
</dbReference>
<dbReference type="PRINTS" id="PR00469">
    <property type="entry name" value="PNDRDTASEII"/>
</dbReference>
<dbReference type="PANTHER" id="PTHR42949:SF3">
    <property type="entry name" value="ANAEROBIC GLYCEROL-3-PHOSPHATE DEHYDROGENASE SUBUNIT B"/>
    <property type="match status" value="1"/>
</dbReference>
<name>A0A7L6N0Y7_9MOLU</name>
<dbReference type="InterPro" id="IPR051691">
    <property type="entry name" value="Metab_Enz_Cyan_OpOx_G3PDH"/>
</dbReference>
<dbReference type="Proteomes" id="UP000512167">
    <property type="component" value="Chromosome"/>
</dbReference>
<accession>A0A7L6N0Y7</accession>
<feature type="domain" description="FAD/NAD(P)-binding" evidence="2">
    <location>
        <begin position="5"/>
        <end position="309"/>
    </location>
</feature>
<dbReference type="KEGG" id="tbk:HF295_03190"/>
<evidence type="ECO:0000256" key="1">
    <source>
        <dbReference type="ARBA" id="ARBA00023002"/>
    </source>
</evidence>
<dbReference type="PANTHER" id="PTHR42949">
    <property type="entry name" value="ANAEROBIC GLYCEROL-3-PHOSPHATE DEHYDROGENASE SUBUNIT B"/>
    <property type="match status" value="1"/>
</dbReference>
<dbReference type="EMBL" id="CP051151">
    <property type="protein sequence ID" value="QLY39916.1"/>
    <property type="molecule type" value="Genomic_DNA"/>
</dbReference>
<keyword evidence="1" id="KW-0560">Oxidoreductase</keyword>
<dbReference type="Pfam" id="PF07992">
    <property type="entry name" value="Pyr_redox_2"/>
    <property type="match status" value="1"/>
</dbReference>
<dbReference type="Gene3D" id="3.50.50.60">
    <property type="entry name" value="FAD/NAD(P)-binding domain"/>
    <property type="match status" value="2"/>
</dbReference>
<evidence type="ECO:0000313" key="4">
    <source>
        <dbReference type="Proteomes" id="UP000512167"/>
    </source>
</evidence>
<protein>
    <submittedName>
        <fullName evidence="3">FAD-dependent oxidoreductase</fullName>
    </submittedName>
</protein>
<gene>
    <name evidence="3" type="ORF">HF295_03190</name>
</gene>
<proteinExistence type="predicted"/>
<dbReference type="RefSeq" id="WP_312032407.1">
    <property type="nucleotide sequence ID" value="NZ_CP051151.1"/>
</dbReference>
<sequence length="362" mass="38856">MIKRDLVIVGGGPAGLSAAKVALDAGMSVTLIERFNQLGGQLIKQTHKFFGSQLQYAKTRGFDIARILIDDLKGYDDQLEILLDATCVGFYPDKVLTVYQYGKYMKYLGGSVIIATGASEKVLAFENNDLPGIYGAGAIQTLMNIYGIKPGKEVVMVGSGNIGLIVSYQLIQAGVKVKALVEAASTIGGYLVHASKLKRLGVGFLMNTTVKKAIGKDHLEKVVTVKLDDRWQEIPGSESEIDADVLCISVGLSPLHQLLSMAGAHMLDVSELGGLVPKKTCDYETSIDHVYACGDVTGIEEASSAMVEGRICGLMAANHLGFKHPEAQSLEDDLNNQLCVLRQGPCGEKIRCGLKKVGEIYD</sequence>
<dbReference type="InterPro" id="IPR036188">
    <property type="entry name" value="FAD/NAD-bd_sf"/>
</dbReference>
<dbReference type="GO" id="GO:0016491">
    <property type="term" value="F:oxidoreductase activity"/>
    <property type="evidence" value="ECO:0007669"/>
    <property type="project" value="UniProtKB-KW"/>
</dbReference>
<reference evidence="3 4" key="1">
    <citation type="submission" date="2020-04" db="EMBL/GenBank/DDBJ databases">
        <authorList>
            <person name="Zheng R.K."/>
            <person name="Sun C.M."/>
        </authorList>
    </citation>
    <scope>NUCLEOTIDE SEQUENCE [LARGE SCALE GENOMIC DNA]</scope>
    <source>
        <strain evidence="4">zrk29</strain>
    </source>
</reference>
<dbReference type="PRINTS" id="PR00368">
    <property type="entry name" value="FADPNR"/>
</dbReference>
<evidence type="ECO:0000259" key="2">
    <source>
        <dbReference type="Pfam" id="PF07992"/>
    </source>
</evidence>
<organism evidence="3 4">
    <name type="scientific">Hujiaoplasma nucleasis</name>
    <dbReference type="NCBI Taxonomy" id="2725268"/>
    <lineage>
        <taxon>Bacteria</taxon>
        <taxon>Bacillati</taxon>
        <taxon>Mycoplasmatota</taxon>
        <taxon>Mollicutes</taxon>
        <taxon>Candidatus Izemoplasmatales</taxon>
        <taxon>Hujiaoplasmataceae</taxon>
        <taxon>Hujiaoplasma</taxon>
    </lineage>
</organism>
<keyword evidence="4" id="KW-1185">Reference proteome</keyword>
<evidence type="ECO:0000313" key="3">
    <source>
        <dbReference type="EMBL" id="QLY39916.1"/>
    </source>
</evidence>
<dbReference type="AlphaFoldDB" id="A0A7L6N0Y7"/>